<gene>
    <name evidence="9" type="ORF">QTP70_022425</name>
</gene>
<evidence type="ECO:0000313" key="9">
    <source>
        <dbReference type="EMBL" id="KAK3556934.1"/>
    </source>
</evidence>
<protein>
    <recommendedName>
        <fullName evidence="8">Reverse transcriptase RNase H-like domain-containing protein</fullName>
    </recommendedName>
</protein>
<dbReference type="EMBL" id="JAUCMX010000001">
    <property type="protein sequence ID" value="KAK3556934.1"/>
    <property type="molecule type" value="Genomic_DNA"/>
</dbReference>
<dbReference type="SUPFAM" id="SSF56672">
    <property type="entry name" value="DNA/RNA polymerases"/>
    <property type="match status" value="1"/>
</dbReference>
<evidence type="ECO:0000259" key="8">
    <source>
        <dbReference type="Pfam" id="PF17917"/>
    </source>
</evidence>
<keyword evidence="6" id="KW-0695">RNA-directed DNA polymerase</keyword>
<feature type="non-terminal residue" evidence="9">
    <location>
        <position position="1"/>
    </location>
</feature>
<evidence type="ECO:0000256" key="2">
    <source>
        <dbReference type="ARBA" id="ARBA00022695"/>
    </source>
</evidence>
<keyword evidence="10" id="KW-1185">Reference proteome</keyword>
<dbReference type="AlphaFoldDB" id="A0AAE0RJV5"/>
<keyword evidence="1" id="KW-0808">Transferase</keyword>
<dbReference type="GO" id="GO:0003964">
    <property type="term" value="F:RNA-directed DNA polymerase activity"/>
    <property type="evidence" value="ECO:0007669"/>
    <property type="project" value="UniProtKB-KW"/>
</dbReference>
<reference evidence="9" key="1">
    <citation type="submission" date="2023-06" db="EMBL/GenBank/DDBJ databases">
        <title>Male Hemibagrus guttatus genome.</title>
        <authorList>
            <person name="Bian C."/>
        </authorList>
    </citation>
    <scope>NUCLEOTIDE SEQUENCE</scope>
    <source>
        <strain evidence="9">Male_cb2023</strain>
        <tissue evidence="9">Muscle</tissue>
    </source>
</reference>
<keyword evidence="4" id="KW-0255">Endonuclease</keyword>
<name>A0AAE0RJV5_9TELE</name>
<organism evidence="9 10">
    <name type="scientific">Hemibagrus guttatus</name>
    <dbReference type="NCBI Taxonomy" id="175788"/>
    <lineage>
        <taxon>Eukaryota</taxon>
        <taxon>Metazoa</taxon>
        <taxon>Chordata</taxon>
        <taxon>Craniata</taxon>
        <taxon>Vertebrata</taxon>
        <taxon>Euteleostomi</taxon>
        <taxon>Actinopterygii</taxon>
        <taxon>Neopterygii</taxon>
        <taxon>Teleostei</taxon>
        <taxon>Ostariophysi</taxon>
        <taxon>Siluriformes</taxon>
        <taxon>Bagridae</taxon>
        <taxon>Hemibagrus</taxon>
    </lineage>
</organism>
<evidence type="ECO:0000256" key="1">
    <source>
        <dbReference type="ARBA" id="ARBA00022679"/>
    </source>
</evidence>
<dbReference type="Proteomes" id="UP001274896">
    <property type="component" value="Unassembled WGS sequence"/>
</dbReference>
<evidence type="ECO:0000256" key="6">
    <source>
        <dbReference type="ARBA" id="ARBA00022918"/>
    </source>
</evidence>
<evidence type="ECO:0000256" key="3">
    <source>
        <dbReference type="ARBA" id="ARBA00022722"/>
    </source>
</evidence>
<dbReference type="Pfam" id="PF17917">
    <property type="entry name" value="RT_RNaseH"/>
    <property type="match status" value="1"/>
</dbReference>
<dbReference type="InterPro" id="IPR043502">
    <property type="entry name" value="DNA/RNA_pol_sf"/>
</dbReference>
<keyword evidence="2" id="KW-0548">Nucleotidyltransferase</keyword>
<dbReference type="InterPro" id="IPR041373">
    <property type="entry name" value="RT_RNaseH"/>
</dbReference>
<feature type="domain" description="Reverse transcriptase RNase H-like" evidence="8">
    <location>
        <begin position="11"/>
        <end position="66"/>
    </location>
</feature>
<accession>A0AAE0RJV5</accession>
<dbReference type="GO" id="GO:0016787">
    <property type="term" value="F:hydrolase activity"/>
    <property type="evidence" value="ECO:0007669"/>
    <property type="project" value="UniProtKB-KW"/>
</dbReference>
<comment type="caution">
    <text evidence="9">The sequence shown here is derived from an EMBL/GenBank/DDBJ whole genome shotgun (WGS) entry which is preliminary data.</text>
</comment>
<sequence length="150" mass="16772">MDLYGLLKILAWDSELLAIKLALEEWRHWLEEAKHPFFILTDHKHLTYIQHAKRLNPQQVALVLFLTARPHPSPPCGWSPGLYSMVDTGLPTPWEGSSVLSQLGGIWSRGKLVRKYQRNQSTSLGTSGAVPRGGGTVTSWVPSHANPWPS</sequence>
<feature type="region of interest" description="Disordered" evidence="7">
    <location>
        <begin position="122"/>
        <end position="150"/>
    </location>
</feature>
<keyword evidence="3" id="KW-0540">Nuclease</keyword>
<evidence type="ECO:0000313" key="10">
    <source>
        <dbReference type="Proteomes" id="UP001274896"/>
    </source>
</evidence>
<evidence type="ECO:0000256" key="5">
    <source>
        <dbReference type="ARBA" id="ARBA00022801"/>
    </source>
</evidence>
<evidence type="ECO:0000256" key="7">
    <source>
        <dbReference type="SAM" id="MobiDB-lite"/>
    </source>
</evidence>
<evidence type="ECO:0000256" key="4">
    <source>
        <dbReference type="ARBA" id="ARBA00022759"/>
    </source>
</evidence>
<proteinExistence type="predicted"/>
<dbReference type="GO" id="GO:0004519">
    <property type="term" value="F:endonuclease activity"/>
    <property type="evidence" value="ECO:0007669"/>
    <property type="project" value="UniProtKB-KW"/>
</dbReference>
<keyword evidence="5" id="KW-0378">Hydrolase</keyword>